<proteinExistence type="predicted"/>
<accession>A0A8H2VV67</accession>
<protein>
    <submittedName>
        <fullName evidence="1">4aead6a5-581b-4f01-a8ba-aa5a1291a5b1</fullName>
    </submittedName>
</protein>
<keyword evidence="2" id="KW-1185">Reference proteome</keyword>
<reference evidence="1" key="1">
    <citation type="submission" date="2020-10" db="EMBL/GenBank/DDBJ databases">
        <authorList>
            <person name="Kusch S."/>
        </authorList>
    </citation>
    <scope>NUCLEOTIDE SEQUENCE</scope>
    <source>
        <strain evidence="1">SwB9</strain>
    </source>
</reference>
<organism evidence="1 2">
    <name type="scientific">Sclerotinia trifoliorum</name>
    <dbReference type="NCBI Taxonomy" id="28548"/>
    <lineage>
        <taxon>Eukaryota</taxon>
        <taxon>Fungi</taxon>
        <taxon>Dikarya</taxon>
        <taxon>Ascomycota</taxon>
        <taxon>Pezizomycotina</taxon>
        <taxon>Leotiomycetes</taxon>
        <taxon>Helotiales</taxon>
        <taxon>Sclerotiniaceae</taxon>
        <taxon>Sclerotinia</taxon>
    </lineage>
</organism>
<evidence type="ECO:0000313" key="1">
    <source>
        <dbReference type="EMBL" id="CAD6444963.1"/>
    </source>
</evidence>
<dbReference type="OrthoDB" id="1844152at2759"/>
<dbReference type="SUPFAM" id="SSF48264">
    <property type="entry name" value="Cytochrome P450"/>
    <property type="match status" value="1"/>
</dbReference>
<gene>
    <name evidence="1" type="ORF">SCLTRI_LOCUS4757</name>
</gene>
<evidence type="ECO:0000313" key="2">
    <source>
        <dbReference type="Proteomes" id="UP000624404"/>
    </source>
</evidence>
<comment type="caution">
    <text evidence="1">The sequence shown here is derived from an EMBL/GenBank/DDBJ whole genome shotgun (WGS) entry which is preliminary data.</text>
</comment>
<dbReference type="GO" id="GO:0016705">
    <property type="term" value="F:oxidoreductase activity, acting on paired donors, with incorporation or reduction of molecular oxygen"/>
    <property type="evidence" value="ECO:0007669"/>
    <property type="project" value="InterPro"/>
</dbReference>
<dbReference type="GO" id="GO:0004497">
    <property type="term" value="F:monooxygenase activity"/>
    <property type="evidence" value="ECO:0007669"/>
    <property type="project" value="InterPro"/>
</dbReference>
<dbReference type="Proteomes" id="UP000624404">
    <property type="component" value="Unassembled WGS sequence"/>
</dbReference>
<dbReference type="InterPro" id="IPR036396">
    <property type="entry name" value="Cyt_P450_sf"/>
</dbReference>
<dbReference type="EMBL" id="CAJHIA010000013">
    <property type="protein sequence ID" value="CAD6444963.1"/>
    <property type="molecule type" value="Genomic_DNA"/>
</dbReference>
<name>A0A8H2VV67_9HELO</name>
<dbReference type="GO" id="GO:0005506">
    <property type="term" value="F:iron ion binding"/>
    <property type="evidence" value="ECO:0007669"/>
    <property type="project" value="InterPro"/>
</dbReference>
<dbReference type="Gene3D" id="1.10.630.10">
    <property type="entry name" value="Cytochrome P450"/>
    <property type="match status" value="1"/>
</dbReference>
<dbReference type="AlphaFoldDB" id="A0A8H2VV67"/>
<sequence>MRSECKHLEYYDRLRVEALEYRDVSVGSMNQEMPYMDSFIKETARTTPAIILSAPGRVMVPYTSAQSWHSPAGNTKNFGHVTPHSKGFASSTRTAPPSLASLIRVTTFHSGDRFAMPVQRDFTSPW</sequence>
<dbReference type="GO" id="GO:0020037">
    <property type="term" value="F:heme binding"/>
    <property type="evidence" value="ECO:0007669"/>
    <property type="project" value="InterPro"/>
</dbReference>